<sequence length="54" mass="6406">MKFTYYLEKITGVSIYPIISLLLFVTFFILVTLWVLRTDKKTIEHVENLPLDND</sequence>
<keyword evidence="1" id="KW-1133">Transmembrane helix</keyword>
<keyword evidence="1" id="KW-0812">Transmembrane</keyword>
<reference evidence="2 3" key="1">
    <citation type="submission" date="2024-01" db="EMBL/GenBank/DDBJ databases">
        <title>Niabella digestum sp. nov., isolated from waste digestion system.</title>
        <authorList>
            <person name="Zhang L."/>
        </authorList>
    </citation>
    <scope>NUCLEOTIDE SEQUENCE [LARGE SCALE GENOMIC DNA]</scope>
    <source>
        <strain evidence="2 3">A18</strain>
    </source>
</reference>
<dbReference type="EMBL" id="JAZGLY010000001">
    <property type="protein sequence ID" value="MEE6186074.1"/>
    <property type="molecule type" value="Genomic_DNA"/>
</dbReference>
<organism evidence="2 3">
    <name type="scientific">Niabella digestorum</name>
    <dbReference type="NCBI Taxonomy" id="3117701"/>
    <lineage>
        <taxon>Bacteria</taxon>
        <taxon>Pseudomonadati</taxon>
        <taxon>Bacteroidota</taxon>
        <taxon>Chitinophagia</taxon>
        <taxon>Chitinophagales</taxon>
        <taxon>Chitinophagaceae</taxon>
        <taxon>Niabella</taxon>
    </lineage>
</organism>
<keyword evidence="3" id="KW-1185">Reference proteome</keyword>
<keyword evidence="1" id="KW-0472">Membrane</keyword>
<evidence type="ECO:0000313" key="2">
    <source>
        <dbReference type="EMBL" id="MEE6186074.1"/>
    </source>
</evidence>
<comment type="caution">
    <text evidence="2">The sequence shown here is derived from an EMBL/GenBank/DDBJ whole genome shotgun (WGS) entry which is preliminary data.</text>
</comment>
<protein>
    <submittedName>
        <fullName evidence="2">CcoQ/FixQ family Cbb3-type cytochrome c oxidase assembly chaperone</fullName>
    </submittedName>
</protein>
<feature type="transmembrane region" description="Helical" evidence="1">
    <location>
        <begin position="15"/>
        <end position="36"/>
    </location>
</feature>
<name>A0ABU7RDK9_9BACT</name>
<gene>
    <name evidence="2" type="ORF">V2H41_02185</name>
</gene>
<accession>A0ABU7RDK9</accession>
<evidence type="ECO:0000256" key="1">
    <source>
        <dbReference type="SAM" id="Phobius"/>
    </source>
</evidence>
<dbReference type="Proteomes" id="UP001357452">
    <property type="component" value="Unassembled WGS sequence"/>
</dbReference>
<evidence type="ECO:0000313" key="3">
    <source>
        <dbReference type="Proteomes" id="UP001357452"/>
    </source>
</evidence>
<proteinExistence type="predicted"/>
<dbReference type="RefSeq" id="WP_330973479.1">
    <property type="nucleotide sequence ID" value="NZ_JAZGLY010000001.1"/>
</dbReference>